<evidence type="ECO:0000313" key="2">
    <source>
        <dbReference type="Proteomes" id="UP000040088"/>
    </source>
</evidence>
<accession>A0A0T9T7X8</accession>
<dbReference type="RefSeq" id="WP_050125333.1">
    <property type="nucleotide sequence ID" value="NZ_CQEM01000002.1"/>
</dbReference>
<gene>
    <name evidence="1" type="ORF">ERS008460_00450</name>
</gene>
<dbReference type="AlphaFoldDB" id="A0A0T9T7X8"/>
<dbReference type="EMBL" id="CQEM01000002">
    <property type="protein sequence ID" value="CNK64941.1"/>
    <property type="molecule type" value="Genomic_DNA"/>
</dbReference>
<protein>
    <submittedName>
        <fullName evidence="1">Uncharacterized protein</fullName>
    </submittedName>
</protein>
<sequence>MDAKNNIIENNSFNLKRVFSHFFDWDDMDITYGELDLINKSVFAMPSNYEWYLTYYDSDLDLLTSERLVPGIQYWNNYSSKHAETLLKNSKREIKIDICTQHENVFEILSVNSKRKLSIAGVMEIYKWKPVISYYARRIWNQNPDVILPLREEIPIHEDIMDKEYNSTNESYDIRHYIRFGNIQFTRKEIITIRLLLSHITIDEIYSIQRCSVAAEHARIQLIKEKLGCGHRSLGGLLNAFKEQGITLSCLETLTASP</sequence>
<evidence type="ECO:0000313" key="1">
    <source>
        <dbReference type="EMBL" id="CNK64941.1"/>
    </source>
</evidence>
<dbReference type="Proteomes" id="UP000040088">
    <property type="component" value="Unassembled WGS sequence"/>
</dbReference>
<name>A0A0T9T7X8_YERAE</name>
<proteinExistence type="predicted"/>
<reference evidence="2" key="1">
    <citation type="submission" date="2015-03" db="EMBL/GenBank/DDBJ databases">
        <authorList>
            <consortium name="Pathogen Informatics"/>
        </authorList>
    </citation>
    <scope>NUCLEOTIDE SEQUENCE [LARGE SCALE GENOMIC DNA]</scope>
    <source>
        <strain evidence="2">IP27925</strain>
    </source>
</reference>
<organism evidence="1 2">
    <name type="scientific">Yersinia aleksiciae</name>
    <dbReference type="NCBI Taxonomy" id="263819"/>
    <lineage>
        <taxon>Bacteria</taxon>
        <taxon>Pseudomonadati</taxon>
        <taxon>Pseudomonadota</taxon>
        <taxon>Gammaproteobacteria</taxon>
        <taxon>Enterobacterales</taxon>
        <taxon>Yersiniaceae</taxon>
        <taxon>Yersinia</taxon>
    </lineage>
</organism>